<dbReference type="EMBL" id="BAABDU010000004">
    <property type="protein sequence ID" value="GAA3772493.1"/>
    <property type="molecule type" value="Genomic_DNA"/>
</dbReference>
<name>A0ABP7GR43_9FLAO</name>
<evidence type="ECO:0000313" key="1">
    <source>
        <dbReference type="EMBL" id="GAA3772493.1"/>
    </source>
</evidence>
<evidence type="ECO:0000313" key="2">
    <source>
        <dbReference type="Proteomes" id="UP001500748"/>
    </source>
</evidence>
<proteinExistence type="predicted"/>
<dbReference type="Proteomes" id="UP001500748">
    <property type="component" value="Unassembled WGS sequence"/>
</dbReference>
<protein>
    <submittedName>
        <fullName evidence="1">Uncharacterized protein</fullName>
    </submittedName>
</protein>
<sequence>MIKYFVALLFCSQYIFSQNTDHLDTVLKQLKLKKTEINLDLFTQKVLPNDKSKRVMVVPKYTSEVSNDYFVLDAYILVIDNATGKIIYKFIEPDAWTSDAIILNNITIDTGLYILNNTTRAFGVRTSYHNTSRSNPYSEMNLSLYIVNNNSLKPVLKNYILQQSIGDWDTHCKGEFENETSTINIDKLQTKKFNNLIVKTKIVKTKNMFKNGDCDDKETTKVLSSKLIFNGKEYK</sequence>
<accession>A0ABP7GR43</accession>
<comment type="caution">
    <text evidence="1">The sequence shown here is derived from an EMBL/GenBank/DDBJ whole genome shotgun (WGS) entry which is preliminary data.</text>
</comment>
<reference evidence="2" key="1">
    <citation type="journal article" date="2019" name="Int. J. Syst. Evol. Microbiol.">
        <title>The Global Catalogue of Microorganisms (GCM) 10K type strain sequencing project: providing services to taxonomists for standard genome sequencing and annotation.</title>
        <authorList>
            <consortium name="The Broad Institute Genomics Platform"/>
            <consortium name="The Broad Institute Genome Sequencing Center for Infectious Disease"/>
            <person name="Wu L."/>
            <person name="Ma J."/>
        </authorList>
    </citation>
    <scope>NUCLEOTIDE SEQUENCE [LARGE SCALE GENOMIC DNA]</scope>
    <source>
        <strain evidence="2">JCM 17337</strain>
    </source>
</reference>
<dbReference type="RefSeq" id="WP_345145313.1">
    <property type="nucleotide sequence ID" value="NZ_BAABDU010000004.1"/>
</dbReference>
<organism evidence="1 2">
    <name type="scientific">Flavobacterium ginsengiterrae</name>
    <dbReference type="NCBI Taxonomy" id="871695"/>
    <lineage>
        <taxon>Bacteria</taxon>
        <taxon>Pseudomonadati</taxon>
        <taxon>Bacteroidota</taxon>
        <taxon>Flavobacteriia</taxon>
        <taxon>Flavobacteriales</taxon>
        <taxon>Flavobacteriaceae</taxon>
        <taxon>Flavobacterium</taxon>
    </lineage>
</organism>
<gene>
    <name evidence="1" type="ORF">GCM10022423_28530</name>
</gene>
<keyword evidence="2" id="KW-1185">Reference proteome</keyword>